<evidence type="ECO:0000313" key="2">
    <source>
        <dbReference type="EMBL" id="KIJ15032.1"/>
    </source>
</evidence>
<dbReference type="InterPro" id="IPR032675">
    <property type="entry name" value="LRR_dom_sf"/>
</dbReference>
<keyword evidence="3" id="KW-1185">Reference proteome</keyword>
<organism evidence="2 3">
    <name type="scientific">Paxillus involutus ATCC 200175</name>
    <dbReference type="NCBI Taxonomy" id="664439"/>
    <lineage>
        <taxon>Eukaryota</taxon>
        <taxon>Fungi</taxon>
        <taxon>Dikarya</taxon>
        <taxon>Basidiomycota</taxon>
        <taxon>Agaricomycotina</taxon>
        <taxon>Agaricomycetes</taxon>
        <taxon>Agaricomycetidae</taxon>
        <taxon>Boletales</taxon>
        <taxon>Paxilineae</taxon>
        <taxon>Paxillaceae</taxon>
        <taxon>Paxillus</taxon>
    </lineage>
</organism>
<protein>
    <recommendedName>
        <fullName evidence="4">F-box domain-containing protein</fullName>
    </recommendedName>
</protein>
<dbReference type="OrthoDB" id="2269034at2759"/>
<evidence type="ECO:0000256" key="1">
    <source>
        <dbReference type="SAM" id="Coils"/>
    </source>
</evidence>
<reference evidence="3" key="2">
    <citation type="submission" date="2015-01" db="EMBL/GenBank/DDBJ databases">
        <title>Evolutionary Origins and Diversification of the Mycorrhizal Mutualists.</title>
        <authorList>
            <consortium name="DOE Joint Genome Institute"/>
            <consortium name="Mycorrhizal Genomics Consortium"/>
            <person name="Kohler A."/>
            <person name="Kuo A."/>
            <person name="Nagy L.G."/>
            <person name="Floudas D."/>
            <person name="Copeland A."/>
            <person name="Barry K.W."/>
            <person name="Cichocki N."/>
            <person name="Veneault-Fourrey C."/>
            <person name="LaButti K."/>
            <person name="Lindquist E.A."/>
            <person name="Lipzen A."/>
            <person name="Lundell T."/>
            <person name="Morin E."/>
            <person name="Murat C."/>
            <person name="Riley R."/>
            <person name="Ohm R."/>
            <person name="Sun H."/>
            <person name="Tunlid A."/>
            <person name="Henrissat B."/>
            <person name="Grigoriev I.V."/>
            <person name="Hibbett D.S."/>
            <person name="Martin F."/>
        </authorList>
    </citation>
    <scope>NUCLEOTIDE SEQUENCE [LARGE SCALE GENOMIC DNA]</scope>
    <source>
        <strain evidence="3">ATCC 200175</strain>
    </source>
</reference>
<keyword evidence="1" id="KW-0175">Coiled coil</keyword>
<dbReference type="Proteomes" id="UP000053647">
    <property type="component" value="Unassembled WGS sequence"/>
</dbReference>
<dbReference type="HOGENOM" id="CLU_023752_1_0_1"/>
<dbReference type="EMBL" id="KN819339">
    <property type="protein sequence ID" value="KIJ15032.1"/>
    <property type="molecule type" value="Genomic_DNA"/>
</dbReference>
<dbReference type="AlphaFoldDB" id="A0A0C9U6H2"/>
<accession>A0A0C9U6H2</accession>
<reference evidence="2 3" key="1">
    <citation type="submission" date="2014-06" db="EMBL/GenBank/DDBJ databases">
        <authorList>
            <consortium name="DOE Joint Genome Institute"/>
            <person name="Kuo A."/>
            <person name="Kohler A."/>
            <person name="Nagy L.G."/>
            <person name="Floudas D."/>
            <person name="Copeland A."/>
            <person name="Barry K.W."/>
            <person name="Cichocki N."/>
            <person name="Veneault-Fourrey C."/>
            <person name="LaButti K."/>
            <person name="Lindquist E.A."/>
            <person name="Lipzen A."/>
            <person name="Lundell T."/>
            <person name="Morin E."/>
            <person name="Murat C."/>
            <person name="Sun H."/>
            <person name="Tunlid A."/>
            <person name="Henrissat B."/>
            <person name="Grigoriev I.V."/>
            <person name="Hibbett D.S."/>
            <person name="Martin F."/>
            <person name="Nordberg H.P."/>
            <person name="Cantor M.N."/>
            <person name="Hua S.X."/>
        </authorList>
    </citation>
    <scope>NUCLEOTIDE SEQUENCE [LARGE SCALE GENOMIC DNA]</scope>
    <source>
        <strain evidence="2 3">ATCC 200175</strain>
    </source>
</reference>
<sequence>MHQITLDLHDNTAMGTTEELRSQLQSQRAREAELLKELADIQAEIRSTSTNLNHLVQSHATPPIERVPDEILVYILEQATSYRAGVSGRYSPAPADSWTWLGVSRHWHSVISAAPTLWTVINLTMRWTPRMLSRQLANSHDMPLDIIFQRKAEAWPRWYNRDIAEAPQRITSLFAPLSQHSYRWRSLSIREPRTQVLRWMLTCFETITYTPVEGLLIECNDQEQLPGLTKEDIPWPVWINCDTCPQLKRLHLGVCSIPDPLPPIHNLTSLTLIAETDPTTRPRPLSFKLRDALSSAFKLVSLTLFGSVARFGDMQLAANSIPIPTLRELKLYPQDIVIPGLESLIMAIDAPDLDRLEYVCSDGCDILRPAFFMHLGAPKFPSLRCIRLKDCVNDRFDPRSFAPAFPMLSHAALGKLEVSTLIARSPRPIDGWRELESLTLINLNYTSMNHVSRWLEERNAKGGPTLCVKLEEVASTSDFLESYNVLLRHAVVDLGNVKLEIGKAKFRITPDFQVEPSEGIGGIVSALGGVQISELVPCEDDDGGICGLLDV</sequence>
<feature type="coiled-coil region" evidence="1">
    <location>
        <begin position="17"/>
        <end position="44"/>
    </location>
</feature>
<dbReference type="Gene3D" id="3.80.10.10">
    <property type="entry name" value="Ribonuclease Inhibitor"/>
    <property type="match status" value="1"/>
</dbReference>
<evidence type="ECO:0000313" key="3">
    <source>
        <dbReference type="Proteomes" id="UP000053647"/>
    </source>
</evidence>
<name>A0A0C9U6H2_PAXIN</name>
<dbReference type="SUPFAM" id="SSF52047">
    <property type="entry name" value="RNI-like"/>
    <property type="match status" value="1"/>
</dbReference>
<proteinExistence type="predicted"/>
<gene>
    <name evidence="2" type="ORF">PAXINDRAFT_169415</name>
</gene>
<evidence type="ECO:0008006" key="4">
    <source>
        <dbReference type="Google" id="ProtNLM"/>
    </source>
</evidence>